<dbReference type="InterPro" id="IPR004531">
    <property type="entry name" value="Phe-tRNA-synth_IIc_bsu_arc_euk"/>
</dbReference>
<keyword evidence="6" id="KW-0436">Ligase</keyword>
<keyword evidence="8" id="KW-0547">Nucleotide-binding</keyword>
<evidence type="ECO:0000256" key="7">
    <source>
        <dbReference type="ARBA" id="ARBA00022723"/>
    </source>
</evidence>
<dbReference type="NCBIfam" id="TIGR00471">
    <property type="entry name" value="pheT_arch"/>
    <property type="match status" value="1"/>
</dbReference>
<evidence type="ECO:0000256" key="6">
    <source>
        <dbReference type="ARBA" id="ARBA00022598"/>
    </source>
</evidence>
<dbReference type="InterPro" id="IPR045864">
    <property type="entry name" value="aa-tRNA-synth_II/BPL/LPL"/>
</dbReference>
<dbReference type="Proteomes" id="UP001516023">
    <property type="component" value="Unassembled WGS sequence"/>
</dbReference>
<dbReference type="GO" id="GO:0006432">
    <property type="term" value="P:phenylalanyl-tRNA aminoacylation"/>
    <property type="evidence" value="ECO:0007669"/>
    <property type="project" value="UniProtKB-ARBA"/>
</dbReference>
<dbReference type="InterPro" id="IPR045060">
    <property type="entry name" value="Phe-tRNA-ligase_IIc_bsu"/>
</dbReference>
<sequence>MPTVAIERTALFTHLGRTYTDAEFDELCFEFGVELDEITSEREEATKSSTVKLSKDQLASLSEEVIYKIDVPANRYDLLCIEGISRSLRVFLGDMEAPTYQIVSPTEEASSTMTVVQSSTATIRPFVVCAILRDVTFDEARYKSFIELQDQLHRNLCRQRTLVAIGTHDLDSVKGPFKYDARSPKDIRFVPLTHTEEQREFDGASLMECYETDANCKHLKPYVPIIKNSPLYPVVLDNEETVLSLPPIINGSKSRITLNTKNVFIECTATDLTKANIVLDTVVAMFSEYAAVPFSVEPVTVNYVNDDNSIVKSYVTPQMYTRKETTSVKFVNSLIGIDVDPEPMAELCNKIQLGPARLLPAPSEEEGPILEVTVPPTRSDILHAVDIAEDIAVAYGYNNIVKTVPKTCTVGGEQPLNHLGDLLREEIGRAGYVEVLTHGLCSIKDNFTALGRPVTAAVSLSNPANVEYQVVRTTLLPGLLKTLQHNKSMSFTGGFKLFEISDVVLPDDKHVVTETIVGAKNARRVCATYAGPTSGFEVIHGLVDRIMTLCEVAPEEEYVASSGNKTNKLVHCKEGWAYTIRELKAGESDVSGTYFPGRAAEILLTSPKGGHRVVVGTFGILHPNVLENFDINYPTSAVELDLESLL</sequence>
<gene>
    <name evidence="15" type="ORF">HJC23_000135</name>
</gene>
<dbReference type="Pfam" id="PF03483">
    <property type="entry name" value="B3_4"/>
    <property type="match status" value="1"/>
</dbReference>
<evidence type="ECO:0000259" key="14">
    <source>
        <dbReference type="PROSITE" id="PS51483"/>
    </source>
</evidence>
<dbReference type="GO" id="GO:0005737">
    <property type="term" value="C:cytoplasm"/>
    <property type="evidence" value="ECO:0007669"/>
    <property type="project" value="UniProtKB-SubCell"/>
</dbReference>
<dbReference type="CDD" id="cd00769">
    <property type="entry name" value="PheRS_beta_core"/>
    <property type="match status" value="1"/>
</dbReference>
<keyword evidence="12" id="KW-0030">Aminoacyl-tRNA synthetase</keyword>
<comment type="subcellular location">
    <subcellularLocation>
        <location evidence="2">Cytoplasm</location>
    </subcellularLocation>
</comment>
<dbReference type="InterPro" id="IPR020825">
    <property type="entry name" value="Phe-tRNA_synthase-like_B3/B4"/>
</dbReference>
<keyword evidence="9" id="KW-0067">ATP-binding</keyword>
<dbReference type="InterPro" id="IPR005146">
    <property type="entry name" value="B3/B4_tRNA-bd"/>
</dbReference>
<evidence type="ECO:0000256" key="8">
    <source>
        <dbReference type="ARBA" id="ARBA00022741"/>
    </source>
</evidence>
<reference evidence="15 16" key="1">
    <citation type="journal article" date="2020" name="G3 (Bethesda)">
        <title>Improved Reference Genome for Cyclotella cryptica CCMP332, a Model for Cell Wall Morphogenesis, Salinity Adaptation, and Lipid Production in Diatoms (Bacillariophyta).</title>
        <authorList>
            <person name="Roberts W.R."/>
            <person name="Downey K.M."/>
            <person name="Ruck E.C."/>
            <person name="Traller J.C."/>
            <person name="Alverson A.J."/>
        </authorList>
    </citation>
    <scope>NUCLEOTIDE SEQUENCE [LARGE SCALE GENOMIC DNA]</scope>
    <source>
        <strain evidence="15 16">CCMP332</strain>
    </source>
</reference>
<dbReference type="AlphaFoldDB" id="A0ABD3PJQ6"/>
<dbReference type="Gene3D" id="3.30.56.10">
    <property type="match status" value="2"/>
</dbReference>
<evidence type="ECO:0000256" key="10">
    <source>
        <dbReference type="ARBA" id="ARBA00022842"/>
    </source>
</evidence>
<protein>
    <recommendedName>
        <fullName evidence="4">phenylalanine--tRNA ligase</fullName>
        <ecNumber evidence="4">6.1.1.20</ecNumber>
    </recommendedName>
    <alternativeName>
        <fullName evidence="13">Phenylalanyl-tRNA synthetase beta subunit</fullName>
    </alternativeName>
</protein>
<dbReference type="GO" id="GO:0046872">
    <property type="term" value="F:metal ion binding"/>
    <property type="evidence" value="ECO:0007669"/>
    <property type="project" value="UniProtKB-KW"/>
</dbReference>
<keyword evidence="10" id="KW-0460">Magnesium</keyword>
<organism evidence="15 16">
    <name type="scientific">Cyclotella cryptica</name>
    <dbReference type="NCBI Taxonomy" id="29204"/>
    <lineage>
        <taxon>Eukaryota</taxon>
        <taxon>Sar</taxon>
        <taxon>Stramenopiles</taxon>
        <taxon>Ochrophyta</taxon>
        <taxon>Bacillariophyta</taxon>
        <taxon>Coscinodiscophyceae</taxon>
        <taxon>Thalassiosirophycidae</taxon>
        <taxon>Stephanodiscales</taxon>
        <taxon>Stephanodiscaceae</taxon>
        <taxon>Cyclotella</taxon>
    </lineage>
</organism>
<evidence type="ECO:0000256" key="12">
    <source>
        <dbReference type="ARBA" id="ARBA00023146"/>
    </source>
</evidence>
<keyword evidence="7" id="KW-0479">Metal-binding</keyword>
<evidence type="ECO:0000313" key="16">
    <source>
        <dbReference type="Proteomes" id="UP001516023"/>
    </source>
</evidence>
<dbReference type="SMART" id="SM00873">
    <property type="entry name" value="B3_4"/>
    <property type="match status" value="1"/>
</dbReference>
<dbReference type="InterPro" id="IPR005147">
    <property type="entry name" value="tRNA_synthase_B5-dom"/>
</dbReference>
<comment type="caution">
    <text evidence="15">The sequence shown here is derived from an EMBL/GenBank/DDBJ whole genome shotgun (WGS) entry which is preliminary data.</text>
</comment>
<evidence type="ECO:0000256" key="11">
    <source>
        <dbReference type="ARBA" id="ARBA00022917"/>
    </source>
</evidence>
<dbReference type="InterPro" id="IPR041616">
    <property type="entry name" value="PheRS_beta_core"/>
</dbReference>
<keyword evidence="16" id="KW-1185">Reference proteome</keyword>
<keyword evidence="5" id="KW-0963">Cytoplasm</keyword>
<dbReference type="PROSITE" id="PS51483">
    <property type="entry name" value="B5"/>
    <property type="match status" value="1"/>
</dbReference>
<dbReference type="Pfam" id="PF03484">
    <property type="entry name" value="B5"/>
    <property type="match status" value="1"/>
</dbReference>
<evidence type="ECO:0000256" key="1">
    <source>
        <dbReference type="ARBA" id="ARBA00001946"/>
    </source>
</evidence>
<comment type="cofactor">
    <cofactor evidence="1">
        <name>Mg(2+)</name>
        <dbReference type="ChEBI" id="CHEBI:18420"/>
    </cofactor>
</comment>
<name>A0ABD3PJQ6_9STRA</name>
<dbReference type="InterPro" id="IPR009061">
    <property type="entry name" value="DNA-bd_dom_put_sf"/>
</dbReference>
<proteinExistence type="inferred from homology"/>
<dbReference type="EC" id="6.1.1.20" evidence="4"/>
<evidence type="ECO:0000256" key="9">
    <source>
        <dbReference type="ARBA" id="ARBA00022840"/>
    </source>
</evidence>
<keyword evidence="11" id="KW-0648">Protein biosynthesis</keyword>
<dbReference type="PANTHER" id="PTHR10947:SF0">
    <property type="entry name" value="PHENYLALANINE--TRNA LIGASE BETA SUBUNIT"/>
    <property type="match status" value="1"/>
</dbReference>
<evidence type="ECO:0000256" key="2">
    <source>
        <dbReference type="ARBA" id="ARBA00004496"/>
    </source>
</evidence>
<dbReference type="SUPFAM" id="SSF46955">
    <property type="entry name" value="Putative DNA-binding domain"/>
    <property type="match status" value="2"/>
</dbReference>
<evidence type="ECO:0000256" key="4">
    <source>
        <dbReference type="ARBA" id="ARBA00012814"/>
    </source>
</evidence>
<evidence type="ECO:0000256" key="3">
    <source>
        <dbReference type="ARBA" id="ARBA00007438"/>
    </source>
</evidence>
<evidence type="ECO:0000313" key="15">
    <source>
        <dbReference type="EMBL" id="KAL3787893.1"/>
    </source>
</evidence>
<dbReference type="InterPro" id="IPR040659">
    <property type="entry name" value="PhetRS_B1"/>
</dbReference>
<dbReference type="EMBL" id="JABMIG020000166">
    <property type="protein sequence ID" value="KAL3787893.1"/>
    <property type="molecule type" value="Genomic_DNA"/>
</dbReference>
<evidence type="ECO:0000256" key="13">
    <source>
        <dbReference type="ARBA" id="ARBA00033189"/>
    </source>
</evidence>
<dbReference type="PANTHER" id="PTHR10947">
    <property type="entry name" value="PHENYLALANYL-TRNA SYNTHETASE BETA CHAIN AND LEUCINE-RICH REPEAT-CONTAINING PROTEIN 47"/>
    <property type="match status" value="1"/>
</dbReference>
<comment type="similarity">
    <text evidence="3">Belongs to the phenylalanyl-tRNA synthetase beta subunit family. Type 2 subfamily.</text>
</comment>
<feature type="domain" description="B5" evidence="14">
    <location>
        <begin position="319"/>
        <end position="402"/>
    </location>
</feature>
<dbReference type="FunFam" id="3.50.40.10:FF:000002">
    <property type="entry name" value="phenylalanine--tRNA ligase beta subunit"/>
    <property type="match status" value="1"/>
</dbReference>
<accession>A0ABD3PJQ6</accession>
<dbReference type="GO" id="GO:0004826">
    <property type="term" value="F:phenylalanine-tRNA ligase activity"/>
    <property type="evidence" value="ECO:0007669"/>
    <property type="project" value="UniProtKB-EC"/>
</dbReference>
<dbReference type="Gene3D" id="3.50.40.10">
    <property type="entry name" value="Phenylalanyl-trna Synthetase, Chain B, domain 3"/>
    <property type="match status" value="1"/>
</dbReference>
<dbReference type="GO" id="GO:0005524">
    <property type="term" value="F:ATP binding"/>
    <property type="evidence" value="ECO:0007669"/>
    <property type="project" value="UniProtKB-KW"/>
</dbReference>
<dbReference type="Gene3D" id="3.30.930.10">
    <property type="entry name" value="Bira Bifunctional Protein, Domain 2"/>
    <property type="match status" value="1"/>
</dbReference>
<dbReference type="Pfam" id="PF17759">
    <property type="entry name" value="tRNA_synthFbeta"/>
    <property type="match status" value="1"/>
</dbReference>
<dbReference type="SUPFAM" id="SSF55681">
    <property type="entry name" value="Class II aaRS and biotin synthetases"/>
    <property type="match status" value="1"/>
</dbReference>
<dbReference type="SMART" id="SM00874">
    <property type="entry name" value="B5"/>
    <property type="match status" value="1"/>
</dbReference>
<dbReference type="Pfam" id="PF18262">
    <property type="entry name" value="PhetRS_B1"/>
    <property type="match status" value="1"/>
</dbReference>
<evidence type="ECO:0000256" key="5">
    <source>
        <dbReference type="ARBA" id="ARBA00022490"/>
    </source>
</evidence>